<dbReference type="PANTHER" id="PTHR42716:SF2">
    <property type="entry name" value="L-ASPARTATE OXIDASE, CHLOROPLASTIC"/>
    <property type="match status" value="1"/>
</dbReference>
<evidence type="ECO:0000256" key="12">
    <source>
        <dbReference type="NCBIfam" id="TIGR00551"/>
    </source>
</evidence>
<dbReference type="EC" id="1.4.3.16" evidence="4 12"/>
<dbReference type="Proteomes" id="UP001236585">
    <property type="component" value="Chromosome"/>
</dbReference>
<comment type="similarity">
    <text evidence="3 13">Belongs to the FAD-dependent oxidoreductase 2 family. NadB subfamily.</text>
</comment>
<evidence type="ECO:0000313" key="16">
    <source>
        <dbReference type="EMBL" id="WIM88782.1"/>
    </source>
</evidence>
<dbReference type="NCBIfam" id="TIGR00551">
    <property type="entry name" value="nadB"/>
    <property type="match status" value="1"/>
</dbReference>
<comment type="cofactor">
    <cofactor evidence="1 13">
        <name>FAD</name>
        <dbReference type="ChEBI" id="CHEBI:57692"/>
    </cofactor>
</comment>
<keyword evidence="7 13" id="KW-0662">Pyridine nucleotide biosynthesis</keyword>
<dbReference type="GO" id="GO:0008734">
    <property type="term" value="F:L-aspartate oxidase activity"/>
    <property type="evidence" value="ECO:0007669"/>
    <property type="project" value="UniProtKB-EC"/>
</dbReference>
<dbReference type="PRINTS" id="PR00411">
    <property type="entry name" value="PNDRDTASEI"/>
</dbReference>
<keyword evidence="9 13" id="KW-0560">Oxidoreductase</keyword>
<evidence type="ECO:0000256" key="3">
    <source>
        <dbReference type="ARBA" id="ARBA00008562"/>
    </source>
</evidence>
<evidence type="ECO:0000256" key="9">
    <source>
        <dbReference type="ARBA" id="ARBA00023002"/>
    </source>
</evidence>
<keyword evidence="17" id="KW-1185">Reference proteome</keyword>
<evidence type="ECO:0000256" key="5">
    <source>
        <dbReference type="ARBA" id="ARBA00021901"/>
    </source>
</evidence>
<protein>
    <recommendedName>
        <fullName evidence="5 12">L-aspartate oxidase</fullName>
        <ecNumber evidence="4 12">1.4.3.16</ecNumber>
    </recommendedName>
</protein>
<evidence type="ECO:0000256" key="10">
    <source>
        <dbReference type="ARBA" id="ARBA00029426"/>
    </source>
</evidence>
<evidence type="ECO:0000256" key="11">
    <source>
        <dbReference type="ARBA" id="ARBA00048305"/>
    </source>
</evidence>
<dbReference type="Gene3D" id="3.50.50.60">
    <property type="entry name" value="FAD/NAD(P)-binding domain"/>
    <property type="match status" value="1"/>
</dbReference>
<dbReference type="SUPFAM" id="SSF51905">
    <property type="entry name" value="FAD/NAD(P)-binding domain"/>
    <property type="match status" value="1"/>
</dbReference>
<dbReference type="InterPro" id="IPR037099">
    <property type="entry name" value="Fum_R/Succ_DH_flav-like_C_sf"/>
</dbReference>
<dbReference type="NCBIfam" id="NF005867">
    <property type="entry name" value="PRK07804.1"/>
    <property type="match status" value="1"/>
</dbReference>
<evidence type="ECO:0000256" key="7">
    <source>
        <dbReference type="ARBA" id="ARBA00022642"/>
    </source>
</evidence>
<evidence type="ECO:0000259" key="15">
    <source>
        <dbReference type="Pfam" id="PF02910"/>
    </source>
</evidence>
<dbReference type="SUPFAM" id="SSF56425">
    <property type="entry name" value="Succinate dehydrogenase/fumarate reductase flavoprotein, catalytic domain"/>
    <property type="match status" value="1"/>
</dbReference>
<name>A0ABY8W1C6_9MYCO</name>
<dbReference type="InterPro" id="IPR036188">
    <property type="entry name" value="FAD/NAD-bd_sf"/>
</dbReference>
<dbReference type="PRINTS" id="PR00368">
    <property type="entry name" value="FADPNR"/>
</dbReference>
<gene>
    <name evidence="16" type="ORF">PT015_04635</name>
</gene>
<evidence type="ECO:0000259" key="14">
    <source>
        <dbReference type="Pfam" id="PF00890"/>
    </source>
</evidence>
<comment type="pathway">
    <text evidence="2 13">Cofactor biosynthesis; NAD(+) biosynthesis; iminoaspartate from L-aspartate (oxidase route): step 1/1.</text>
</comment>
<feature type="domain" description="Fumarate reductase/succinate dehydrogenase flavoprotein-like C-terminal" evidence="15">
    <location>
        <begin position="470"/>
        <end position="504"/>
    </location>
</feature>
<evidence type="ECO:0000256" key="8">
    <source>
        <dbReference type="ARBA" id="ARBA00022827"/>
    </source>
</evidence>
<feature type="domain" description="FAD-dependent oxidoreductase 2 FAD-binding" evidence="14">
    <location>
        <begin position="12"/>
        <end position="391"/>
    </location>
</feature>
<dbReference type="InterPro" id="IPR005288">
    <property type="entry name" value="NadB"/>
</dbReference>
<comment type="catalytic activity">
    <reaction evidence="11">
        <text>L-aspartate + O2 = iminosuccinate + H2O2</text>
        <dbReference type="Rhea" id="RHEA:25876"/>
        <dbReference type="ChEBI" id="CHEBI:15379"/>
        <dbReference type="ChEBI" id="CHEBI:16240"/>
        <dbReference type="ChEBI" id="CHEBI:29991"/>
        <dbReference type="ChEBI" id="CHEBI:77875"/>
        <dbReference type="EC" id="1.4.3.16"/>
    </reaction>
    <physiologicalReaction direction="left-to-right" evidence="11">
        <dbReference type="Rhea" id="RHEA:25877"/>
    </physiologicalReaction>
</comment>
<organism evidence="16 17">
    <name type="scientific">Candidatus Mycobacterium wuenschmannii</name>
    <dbReference type="NCBI Taxonomy" id="3027808"/>
    <lineage>
        <taxon>Bacteria</taxon>
        <taxon>Bacillati</taxon>
        <taxon>Actinomycetota</taxon>
        <taxon>Actinomycetes</taxon>
        <taxon>Mycobacteriales</taxon>
        <taxon>Mycobacteriaceae</taxon>
        <taxon>Mycobacterium</taxon>
    </lineage>
</organism>
<proteinExistence type="inferred from homology"/>
<comment type="subcellular location">
    <subcellularLocation>
        <location evidence="13">Cytoplasm</location>
    </subcellularLocation>
</comment>
<evidence type="ECO:0000256" key="4">
    <source>
        <dbReference type="ARBA" id="ARBA00012173"/>
    </source>
</evidence>
<keyword evidence="8 13" id="KW-0274">FAD</keyword>
<dbReference type="Pfam" id="PF02910">
    <property type="entry name" value="Succ_DH_flav_C"/>
    <property type="match status" value="1"/>
</dbReference>
<evidence type="ECO:0000256" key="13">
    <source>
        <dbReference type="RuleBase" id="RU362049"/>
    </source>
</evidence>
<evidence type="ECO:0000256" key="2">
    <source>
        <dbReference type="ARBA" id="ARBA00004950"/>
    </source>
</evidence>
<keyword evidence="6 13" id="KW-0285">Flavoprotein</keyword>
<reference evidence="16 17" key="1">
    <citation type="journal article" date="2023" name="Microbiol. Resour. Announc.">
        <title>Complete Genome Sequence of Mycobacterium wuenschmanii, a novel Nontuberculous Mycobacterium Isolated from a captive population of Amazon Milk Frogs.</title>
        <authorList>
            <person name="Hicks J."/>
            <person name="Zeineldin M."/>
            <person name="Ward H."/>
            <person name="Wuenschmann A."/>
            <person name="Camp P."/>
            <person name="Farrell D."/>
            <person name="Lehman K."/>
            <person name="Thacker T."/>
            <person name="Cuthbert E."/>
        </authorList>
    </citation>
    <scope>NUCLEOTIDE SEQUENCE [LARGE SCALE GENOMIC DNA]</scope>
    <source>
        <strain evidence="16 17">Wuenschmanii</strain>
    </source>
</reference>
<sequence>MTPQPAWQEHADVVVIGTGVAGLAAALAAHRAGRRVIVLSKAGRRAGATATHYAQGGIAVVLPDTDDSVDAHVADTLAAGAGLCDTDAVTSIVADGYRAVTELVRDGARFDQAAAGGWALSREGGHTRRRIVHAGGDATGAEVQRALDHAAATLDVRTGHAALRVLHDATSGTDAVTGVLVADRRGIGVVHAPSVILASGGLGQMYTATTNPAGSTGDGVALALWAGVAVSDIEFIQFHPTMLFDGSSDRGPGKRRPLVTEAIRGEGANLIDSQGNSVTAGVHPMGDLAPRDVVAGAIDARLRLTGDRCVYLDARRIEDFGRRFPTVAAACRDAGVDPVREPIPVAPGAHYSCGGVTTDVHGRTELAGLYAAGEVARTGMHGANRLASNSLLEGLVVGGRAGRAAAEHAAVIGPVRATAGEPGTAATLPRADLQRVMSRDASVIRDATGLRRLIGTLSAAPPHPVDGRATLEDAALTVAAHAVAAAALAREESRGCHHRAEHPATGPAPARSLVVRLDAGYSAQVEELAAVC</sequence>
<dbReference type="Gene3D" id="1.20.58.100">
    <property type="entry name" value="Fumarate reductase/succinate dehydrogenase flavoprotein-like, C-terminal domain"/>
    <property type="match status" value="1"/>
</dbReference>
<dbReference type="PANTHER" id="PTHR42716">
    <property type="entry name" value="L-ASPARTATE OXIDASE"/>
    <property type="match status" value="1"/>
</dbReference>
<dbReference type="SUPFAM" id="SSF46977">
    <property type="entry name" value="Succinate dehydrogenase/fumarate reductase flavoprotein C-terminal domain"/>
    <property type="match status" value="1"/>
</dbReference>
<dbReference type="InterPro" id="IPR015939">
    <property type="entry name" value="Fum_Rdtase/Succ_DH_flav-like_C"/>
</dbReference>
<accession>A0ABY8W1C6</accession>
<evidence type="ECO:0000256" key="1">
    <source>
        <dbReference type="ARBA" id="ARBA00001974"/>
    </source>
</evidence>
<comment type="function">
    <text evidence="10">Catalyzes the oxidation of L-aspartate to iminoaspartate, the first step in the de novo biosynthesis of NAD(+).</text>
</comment>
<dbReference type="InterPro" id="IPR003953">
    <property type="entry name" value="FAD-dep_OxRdtase_2_FAD-bd"/>
</dbReference>
<dbReference type="RefSeq" id="WP_285189126.1">
    <property type="nucleotide sequence ID" value="NZ_CP126981.1"/>
</dbReference>
<evidence type="ECO:0000313" key="17">
    <source>
        <dbReference type="Proteomes" id="UP001236585"/>
    </source>
</evidence>
<dbReference type="InterPro" id="IPR027477">
    <property type="entry name" value="Succ_DH/fumarate_Rdtase_cat_sf"/>
</dbReference>
<dbReference type="EMBL" id="CP126981">
    <property type="protein sequence ID" value="WIM88782.1"/>
    <property type="molecule type" value="Genomic_DNA"/>
</dbReference>
<dbReference type="Pfam" id="PF00890">
    <property type="entry name" value="FAD_binding_2"/>
    <property type="match status" value="1"/>
</dbReference>
<dbReference type="Gene3D" id="3.90.700.10">
    <property type="entry name" value="Succinate dehydrogenase/fumarate reductase flavoprotein, catalytic domain"/>
    <property type="match status" value="1"/>
</dbReference>
<evidence type="ECO:0000256" key="6">
    <source>
        <dbReference type="ARBA" id="ARBA00022630"/>
    </source>
</evidence>